<feature type="region of interest" description="Disordered" evidence="1">
    <location>
        <begin position="86"/>
        <end position="105"/>
    </location>
</feature>
<dbReference type="AlphaFoldDB" id="A0A974CPP2"/>
<name>A0A974CPP2_XENLA</name>
<proteinExistence type="predicted"/>
<protein>
    <submittedName>
        <fullName evidence="2">Uncharacterized protein</fullName>
    </submittedName>
</protein>
<evidence type="ECO:0000313" key="2">
    <source>
        <dbReference type="EMBL" id="OCT77303.1"/>
    </source>
</evidence>
<organism evidence="2 3">
    <name type="scientific">Xenopus laevis</name>
    <name type="common">African clawed frog</name>
    <dbReference type="NCBI Taxonomy" id="8355"/>
    <lineage>
        <taxon>Eukaryota</taxon>
        <taxon>Metazoa</taxon>
        <taxon>Chordata</taxon>
        <taxon>Craniata</taxon>
        <taxon>Vertebrata</taxon>
        <taxon>Euteleostomi</taxon>
        <taxon>Amphibia</taxon>
        <taxon>Batrachia</taxon>
        <taxon>Anura</taxon>
        <taxon>Pipoidea</taxon>
        <taxon>Pipidae</taxon>
        <taxon>Xenopodinae</taxon>
        <taxon>Xenopus</taxon>
        <taxon>Xenopus</taxon>
    </lineage>
</organism>
<evidence type="ECO:0000256" key="1">
    <source>
        <dbReference type="SAM" id="MobiDB-lite"/>
    </source>
</evidence>
<reference evidence="3" key="1">
    <citation type="journal article" date="2016" name="Nature">
        <title>Genome evolution in the allotetraploid frog Xenopus laevis.</title>
        <authorList>
            <person name="Session A.M."/>
            <person name="Uno Y."/>
            <person name="Kwon T."/>
            <person name="Chapman J.A."/>
            <person name="Toyoda A."/>
            <person name="Takahashi S."/>
            <person name="Fukui A."/>
            <person name="Hikosaka A."/>
            <person name="Suzuki A."/>
            <person name="Kondo M."/>
            <person name="van Heeringen S.J."/>
            <person name="Quigley I."/>
            <person name="Heinz S."/>
            <person name="Ogino H."/>
            <person name="Ochi H."/>
            <person name="Hellsten U."/>
            <person name="Lyons J.B."/>
            <person name="Simakov O."/>
            <person name="Putnam N."/>
            <person name="Stites J."/>
            <person name="Kuroki Y."/>
            <person name="Tanaka T."/>
            <person name="Michiue T."/>
            <person name="Watanabe M."/>
            <person name="Bogdanovic O."/>
            <person name="Lister R."/>
            <person name="Georgiou G."/>
            <person name="Paranjpe S.S."/>
            <person name="van Kruijsbergen I."/>
            <person name="Shu S."/>
            <person name="Carlson J."/>
            <person name="Kinoshita T."/>
            <person name="Ohta Y."/>
            <person name="Mawaribuchi S."/>
            <person name="Jenkins J."/>
            <person name="Grimwood J."/>
            <person name="Schmutz J."/>
            <person name="Mitros T."/>
            <person name="Mozaffari S.V."/>
            <person name="Suzuki Y."/>
            <person name="Haramoto Y."/>
            <person name="Yamamoto T.S."/>
            <person name="Takagi C."/>
            <person name="Heald R."/>
            <person name="Miller K."/>
            <person name="Haudenschild C."/>
            <person name="Kitzman J."/>
            <person name="Nakayama T."/>
            <person name="Izutsu Y."/>
            <person name="Robert J."/>
            <person name="Fortriede J."/>
            <person name="Burns K."/>
            <person name="Lotay V."/>
            <person name="Karimi K."/>
            <person name="Yasuoka Y."/>
            <person name="Dichmann D.S."/>
            <person name="Flajnik M.F."/>
            <person name="Houston D.W."/>
            <person name="Shendure J."/>
            <person name="DuPasquier L."/>
            <person name="Vize P.D."/>
            <person name="Zorn A.M."/>
            <person name="Ito M."/>
            <person name="Marcotte E.M."/>
            <person name="Wallingford J.B."/>
            <person name="Ito Y."/>
            <person name="Asashima M."/>
            <person name="Ueno N."/>
            <person name="Matsuda Y."/>
            <person name="Veenstra G.J."/>
            <person name="Fujiyama A."/>
            <person name="Harland R.M."/>
            <person name="Taira M."/>
            <person name="Rokhsar D.S."/>
        </authorList>
    </citation>
    <scope>NUCLEOTIDE SEQUENCE [LARGE SCALE GENOMIC DNA]</scope>
    <source>
        <strain evidence="3">J</strain>
    </source>
</reference>
<sequence>MAAPVSKIILYWWPLTKADTSGRPHLSKEIGAIILGPCDCQCWICFEPCGCVICPPPFPSVFSCKACNCCLSFLVFLPISVTMIKISPPSTSKSRPSPESSTPGL</sequence>
<dbReference type="Proteomes" id="UP000694892">
    <property type="component" value="Chromosome 6L"/>
</dbReference>
<dbReference type="EMBL" id="CM004476">
    <property type="protein sequence ID" value="OCT77303.1"/>
    <property type="molecule type" value="Genomic_DNA"/>
</dbReference>
<evidence type="ECO:0000313" key="3">
    <source>
        <dbReference type="Proteomes" id="UP000694892"/>
    </source>
</evidence>
<feature type="compositionally biased region" description="Low complexity" evidence="1">
    <location>
        <begin position="87"/>
        <end position="105"/>
    </location>
</feature>
<accession>A0A974CPP2</accession>
<gene>
    <name evidence="2" type="ORF">XELAEV_18032502mg</name>
</gene>